<reference evidence="4" key="3">
    <citation type="submission" date="2025-09" db="UniProtKB">
        <authorList>
            <consortium name="Ensembl"/>
        </authorList>
    </citation>
    <scope>IDENTIFICATION</scope>
</reference>
<dbReference type="OrthoDB" id="8910360at2759"/>
<dbReference type="GeneTree" id="ENSGT00940000163216"/>
<keyword evidence="2" id="KW-0812">Transmembrane</keyword>
<evidence type="ECO:0000256" key="2">
    <source>
        <dbReference type="SAM" id="Phobius"/>
    </source>
</evidence>
<feature type="domain" description="Ig-like" evidence="3">
    <location>
        <begin position="53"/>
        <end position="145"/>
    </location>
</feature>
<dbReference type="InterPro" id="IPR036179">
    <property type="entry name" value="Ig-like_dom_sf"/>
</dbReference>
<keyword evidence="5" id="KW-1185">Reference proteome</keyword>
<dbReference type="GO" id="GO:0050776">
    <property type="term" value="P:regulation of immune response"/>
    <property type="evidence" value="ECO:0007669"/>
    <property type="project" value="InterPro"/>
</dbReference>
<dbReference type="GO" id="GO:0046636">
    <property type="term" value="P:negative regulation of alpha-beta T cell activation"/>
    <property type="evidence" value="ECO:0007669"/>
    <property type="project" value="TreeGrafter"/>
</dbReference>
<dbReference type="GO" id="GO:0005886">
    <property type="term" value="C:plasma membrane"/>
    <property type="evidence" value="ECO:0007669"/>
    <property type="project" value="TreeGrafter"/>
</dbReference>
<dbReference type="PROSITE" id="PS50835">
    <property type="entry name" value="IG_LIKE"/>
    <property type="match status" value="1"/>
</dbReference>
<feature type="transmembrane region" description="Helical" evidence="2">
    <location>
        <begin position="178"/>
        <end position="202"/>
    </location>
</feature>
<dbReference type="AlphaFoldDB" id="A0A3Q1IC54"/>
<dbReference type="Pfam" id="PF07686">
    <property type="entry name" value="V-set"/>
    <property type="match status" value="1"/>
</dbReference>
<dbReference type="Gene3D" id="2.60.40.10">
    <property type="entry name" value="Immunoglobulins"/>
    <property type="match status" value="1"/>
</dbReference>
<evidence type="ECO:0000259" key="3">
    <source>
        <dbReference type="PROSITE" id="PS50835"/>
    </source>
</evidence>
<dbReference type="GeneID" id="113158469"/>
<dbReference type="PANTHER" id="PTHR44819:SF1">
    <property type="entry name" value="V-TYPE IMMUNOGLOBULIN DOMAIN-CONTAINING SUPPRESSOR OF T-CELL ACTIVATION"/>
    <property type="match status" value="1"/>
</dbReference>
<dbReference type="InParanoid" id="A0A3Q1IC54"/>
<keyword evidence="2" id="KW-1133">Transmembrane helix</keyword>
<dbReference type="Proteomes" id="UP000265040">
    <property type="component" value="Chromosome 15"/>
</dbReference>
<reference evidence="4" key="2">
    <citation type="submission" date="2025-08" db="UniProtKB">
        <authorList>
            <consortium name="Ensembl"/>
        </authorList>
    </citation>
    <scope>IDENTIFICATION</scope>
</reference>
<dbReference type="InterPro" id="IPR007110">
    <property type="entry name" value="Ig-like_dom"/>
</dbReference>
<gene>
    <name evidence="4" type="primary">VSIR</name>
</gene>
<dbReference type="OMA" id="WVILRNV"/>
<evidence type="ECO:0000256" key="1">
    <source>
        <dbReference type="SAM" id="MobiDB-lite"/>
    </source>
</evidence>
<organism evidence="4 5">
    <name type="scientific">Anabas testudineus</name>
    <name type="common">Climbing perch</name>
    <name type="synonym">Anthias testudineus</name>
    <dbReference type="NCBI Taxonomy" id="64144"/>
    <lineage>
        <taxon>Eukaryota</taxon>
        <taxon>Metazoa</taxon>
        <taxon>Chordata</taxon>
        <taxon>Craniata</taxon>
        <taxon>Vertebrata</taxon>
        <taxon>Euteleostomi</taxon>
        <taxon>Actinopterygii</taxon>
        <taxon>Neopterygii</taxon>
        <taxon>Teleostei</taxon>
        <taxon>Neoteleostei</taxon>
        <taxon>Acanthomorphata</taxon>
        <taxon>Anabantaria</taxon>
        <taxon>Anabantiformes</taxon>
        <taxon>Anabantoidei</taxon>
        <taxon>Anabantidae</taxon>
        <taxon>Anabas</taxon>
    </lineage>
</organism>
<dbReference type="STRING" id="64144.ENSATEP00000019177"/>
<dbReference type="Ensembl" id="ENSATET00000019494.3">
    <property type="protein sequence ID" value="ENSATEP00000019177.1"/>
    <property type="gene ID" value="ENSATEG00000013355.3"/>
</dbReference>
<accession>A0A3Q1IC54</accession>
<dbReference type="PANTHER" id="PTHR44819">
    <property type="entry name" value="V-TYPE IMMUNOGLOBULIN DOMAIN-CONTAINING SUPPRESSOR OF T-CELL ACTIVATION"/>
    <property type="match status" value="1"/>
</dbReference>
<dbReference type="InterPro" id="IPR013106">
    <property type="entry name" value="Ig_V-set"/>
</dbReference>
<dbReference type="InterPro" id="IPR042473">
    <property type="entry name" value="VISTA"/>
</dbReference>
<name>A0A3Q1IC54_ANATE</name>
<dbReference type="RefSeq" id="XP_026210176.1">
    <property type="nucleotide sequence ID" value="XM_026354391.1"/>
</dbReference>
<protein>
    <recommendedName>
        <fullName evidence="3">Ig-like domain-containing protein</fullName>
    </recommendedName>
</protein>
<dbReference type="SUPFAM" id="SSF48726">
    <property type="entry name" value="Immunoglobulin"/>
    <property type="match status" value="1"/>
</dbReference>
<evidence type="ECO:0000313" key="5">
    <source>
        <dbReference type="Proteomes" id="UP000265040"/>
    </source>
</evidence>
<proteinExistence type="predicted"/>
<evidence type="ECO:0000313" key="4">
    <source>
        <dbReference type="Ensembl" id="ENSATEP00000019177.1"/>
    </source>
</evidence>
<feature type="region of interest" description="Disordered" evidence="1">
    <location>
        <begin position="249"/>
        <end position="271"/>
    </location>
</feature>
<reference evidence="4" key="1">
    <citation type="submission" date="2021-04" db="EMBL/GenBank/DDBJ databases">
        <authorList>
            <consortium name="Wellcome Sanger Institute Data Sharing"/>
        </authorList>
    </citation>
    <scope>NUCLEOTIDE SEQUENCE [LARGE SCALE GENOMIC DNA]</scope>
</reference>
<sequence>MEGRPYRTSLWTQTFIFGFCAVVFSSAGAKNGMSHTHSTLAVSAPHLYYTCPEGATVQLVCSQRGFALHKTDILKEAWLFTPHSDQRCYKQHVRHTITGHSHGNHSVQYGASEKNFWVVLQNVTYADQGRYCCMVRDFDKDHKVTQVPHTHIVLSVTPRRNGSQECTAWDPTPSGSSVAVALAIAACILALLSLPLILVLVYKQRQSAHSSRRGQELVRMDSEAHGHENPVFLGGSPQIKTRTVSQIMTRQSSETGRHLLSEPGTPLSPPTHGDVFFPIEDTIPESPDFLHVRGGSGPISSL</sequence>
<keyword evidence="2" id="KW-0472">Membrane</keyword>
<dbReference type="InterPro" id="IPR013783">
    <property type="entry name" value="Ig-like_fold"/>
</dbReference>